<evidence type="ECO:0000313" key="3">
    <source>
        <dbReference type="Proteomes" id="UP000670776"/>
    </source>
</evidence>
<dbReference type="RefSeq" id="WP_209655760.1">
    <property type="nucleotide sequence ID" value="NZ_JAGJCB010000014.1"/>
</dbReference>
<accession>A0ABS4BW98</accession>
<sequence length="162" mass="19103">MIAIKGIMKYNTYLIKEKNTGLYKIGKSNDPLRRFYTLRTANIHIDLVGISSTKEKQLHNIYDEYRISGEWFDFNDSTINEESLLKYFTPYDEVYNINPENKLVLTDVLVETINKLNNDFDSEKVSKLMDVLFNTYGAKQYGELLEYKPFNNLVTEYTYMNL</sequence>
<feature type="domain" description="Bacteriophage T5 Orf172 DNA-binding" evidence="1">
    <location>
        <begin position="17"/>
        <end position="86"/>
    </location>
</feature>
<organism evidence="2 3">
    <name type="scientific">Mariniflexile gromovii</name>
    <dbReference type="NCBI Taxonomy" id="362523"/>
    <lineage>
        <taxon>Bacteria</taxon>
        <taxon>Pseudomonadati</taxon>
        <taxon>Bacteroidota</taxon>
        <taxon>Flavobacteriia</taxon>
        <taxon>Flavobacteriales</taxon>
        <taxon>Flavobacteriaceae</taxon>
        <taxon>Mariniflexile</taxon>
    </lineage>
</organism>
<evidence type="ECO:0000313" key="2">
    <source>
        <dbReference type="EMBL" id="MBP0904868.1"/>
    </source>
</evidence>
<dbReference type="Pfam" id="PF13455">
    <property type="entry name" value="MUG113"/>
    <property type="match status" value="1"/>
</dbReference>
<protein>
    <submittedName>
        <fullName evidence="2">GIY-YIG nuclease family protein</fullName>
    </submittedName>
</protein>
<dbReference type="EMBL" id="JAGJCB010000014">
    <property type="protein sequence ID" value="MBP0904868.1"/>
    <property type="molecule type" value="Genomic_DNA"/>
</dbReference>
<dbReference type="InterPro" id="IPR018306">
    <property type="entry name" value="Phage_T5_Orf172_DNA-bd"/>
</dbReference>
<name>A0ABS4BW98_9FLAO</name>
<evidence type="ECO:0000259" key="1">
    <source>
        <dbReference type="SMART" id="SM00974"/>
    </source>
</evidence>
<proteinExistence type="predicted"/>
<gene>
    <name evidence="2" type="ORF">J8H85_13585</name>
</gene>
<dbReference type="Proteomes" id="UP000670776">
    <property type="component" value="Unassembled WGS sequence"/>
</dbReference>
<dbReference type="SMART" id="SM00974">
    <property type="entry name" value="T5orf172"/>
    <property type="match status" value="1"/>
</dbReference>
<keyword evidence="3" id="KW-1185">Reference proteome</keyword>
<comment type="caution">
    <text evidence="2">The sequence shown here is derived from an EMBL/GenBank/DDBJ whole genome shotgun (WGS) entry which is preliminary data.</text>
</comment>
<reference evidence="2 3" key="1">
    <citation type="submission" date="2021-04" db="EMBL/GenBank/DDBJ databases">
        <title>Mariniflexile gromovii gen. nov., sp. nov., a gliding bacterium isolated from the sea urchin Strongylocentrotus intermedius.</title>
        <authorList>
            <person name="Ko S."/>
            <person name="Le V."/>
            <person name="Ahn C.-Y."/>
            <person name="Oh H.-M."/>
        </authorList>
    </citation>
    <scope>NUCLEOTIDE SEQUENCE [LARGE SCALE GENOMIC DNA]</scope>
    <source>
        <strain evidence="2 3">KCTC 12570</strain>
    </source>
</reference>